<dbReference type="Pfam" id="PF16653">
    <property type="entry name" value="Sacchrp_dh_C"/>
    <property type="match status" value="1"/>
</dbReference>
<dbReference type="SUPFAM" id="SSF55347">
    <property type="entry name" value="Glyceraldehyde-3-phosphate dehydrogenase-like, C-terminal domain"/>
    <property type="match status" value="1"/>
</dbReference>
<dbReference type="EMBL" id="CP092879">
    <property type="protein sequence ID" value="UYV78884.1"/>
    <property type="molecule type" value="Genomic_DNA"/>
</dbReference>
<sequence length="101" mass="11294">MVAMARWDQMMEIPEGGYVMNYVDKVEFLPGFNLEGFPNLDSLTYKGVYGLQSAHTMMRCTLRFQGFSAVLQELNRIGLLSPVPHPALNPAGPDISWVGCR</sequence>
<dbReference type="PANTHER" id="PTHR11133:SF22">
    <property type="entry name" value="ALPHA-AMINOADIPIC SEMIALDEHYDE SYNTHASE, MITOCHONDRIAL"/>
    <property type="match status" value="1"/>
</dbReference>
<feature type="domain" description="Saccharopine dehydrogenase-like C-terminal" evidence="2">
    <location>
        <begin position="9"/>
        <end position="90"/>
    </location>
</feature>
<dbReference type="Gene3D" id="3.30.360.10">
    <property type="entry name" value="Dihydrodipicolinate Reductase, domain 2"/>
    <property type="match status" value="1"/>
</dbReference>
<name>A0ABY6LCH7_9ARAC</name>
<dbReference type="PANTHER" id="PTHR11133">
    <property type="entry name" value="SACCHAROPINE DEHYDROGENASE"/>
    <property type="match status" value="1"/>
</dbReference>
<evidence type="ECO:0000313" key="3">
    <source>
        <dbReference type="EMBL" id="UYV78884.1"/>
    </source>
</evidence>
<evidence type="ECO:0000313" key="4">
    <source>
        <dbReference type="Proteomes" id="UP001235939"/>
    </source>
</evidence>
<protein>
    <submittedName>
        <fullName evidence="3">AASS</fullName>
    </submittedName>
</protein>
<dbReference type="InterPro" id="IPR032095">
    <property type="entry name" value="Sacchrp_dh-like_C"/>
</dbReference>
<gene>
    <name evidence="3" type="ORF">LAZ67_17000122</name>
</gene>
<dbReference type="Proteomes" id="UP001235939">
    <property type="component" value="Chromosome 17"/>
</dbReference>
<accession>A0ABY6LCH7</accession>
<keyword evidence="4" id="KW-1185">Reference proteome</keyword>
<organism evidence="3 4">
    <name type="scientific">Cordylochernes scorpioides</name>
    <dbReference type="NCBI Taxonomy" id="51811"/>
    <lineage>
        <taxon>Eukaryota</taxon>
        <taxon>Metazoa</taxon>
        <taxon>Ecdysozoa</taxon>
        <taxon>Arthropoda</taxon>
        <taxon>Chelicerata</taxon>
        <taxon>Arachnida</taxon>
        <taxon>Pseudoscorpiones</taxon>
        <taxon>Cheliferoidea</taxon>
        <taxon>Chernetidae</taxon>
        <taxon>Cordylochernes</taxon>
    </lineage>
</organism>
<evidence type="ECO:0000256" key="1">
    <source>
        <dbReference type="ARBA" id="ARBA00023002"/>
    </source>
</evidence>
<proteinExistence type="predicted"/>
<reference evidence="3 4" key="1">
    <citation type="submission" date="2022-01" db="EMBL/GenBank/DDBJ databases">
        <title>A chromosomal length assembly of Cordylochernes scorpioides.</title>
        <authorList>
            <person name="Zeh D."/>
            <person name="Zeh J."/>
        </authorList>
    </citation>
    <scope>NUCLEOTIDE SEQUENCE [LARGE SCALE GENOMIC DNA]</scope>
    <source>
        <strain evidence="3">IN4F17</strain>
        <tissue evidence="3">Whole Body</tissue>
    </source>
</reference>
<keyword evidence="1" id="KW-0560">Oxidoreductase</keyword>
<dbReference type="InterPro" id="IPR051168">
    <property type="entry name" value="AASS"/>
</dbReference>
<evidence type="ECO:0000259" key="2">
    <source>
        <dbReference type="Pfam" id="PF16653"/>
    </source>
</evidence>